<dbReference type="Proteomes" id="UP000249605">
    <property type="component" value="Plasmid unnamed1"/>
</dbReference>
<dbReference type="Pfam" id="PF05170">
    <property type="entry name" value="AsmA"/>
    <property type="match status" value="2"/>
</dbReference>
<dbReference type="PANTHER" id="PTHR30441">
    <property type="entry name" value="DUF748 DOMAIN-CONTAINING PROTEIN"/>
    <property type="match status" value="1"/>
</dbReference>
<feature type="domain" description="AsmA" evidence="2">
    <location>
        <begin position="1"/>
        <end position="329"/>
    </location>
</feature>
<keyword evidence="4" id="KW-1185">Reference proteome</keyword>
<feature type="region of interest" description="Disordered" evidence="1">
    <location>
        <begin position="127"/>
        <end position="148"/>
    </location>
</feature>
<feature type="compositionally biased region" description="Low complexity" evidence="1">
    <location>
        <begin position="342"/>
        <end position="359"/>
    </location>
</feature>
<protein>
    <recommendedName>
        <fullName evidence="2">AsmA domain-containing protein</fullName>
    </recommendedName>
</protein>
<evidence type="ECO:0000313" key="4">
    <source>
        <dbReference type="Proteomes" id="UP000249605"/>
    </source>
</evidence>
<feature type="compositionally biased region" description="Low complexity" evidence="1">
    <location>
        <begin position="131"/>
        <end position="142"/>
    </location>
</feature>
<evidence type="ECO:0000313" key="3">
    <source>
        <dbReference type="EMBL" id="AWU95504.1"/>
    </source>
</evidence>
<keyword evidence="3" id="KW-0614">Plasmid</keyword>
<dbReference type="KEGG" id="azm:DM194_14365"/>
<feature type="domain" description="AsmA" evidence="2">
    <location>
        <begin position="347"/>
        <end position="543"/>
    </location>
</feature>
<dbReference type="PANTHER" id="PTHR30441:SF4">
    <property type="entry name" value="PROTEIN ASMA"/>
    <property type="match status" value="1"/>
</dbReference>
<dbReference type="AlphaFoldDB" id="A0A2U9S7K5"/>
<evidence type="ECO:0000259" key="2">
    <source>
        <dbReference type="Pfam" id="PF05170"/>
    </source>
</evidence>
<organism evidence="3 4">
    <name type="scientific">Azospirillum ramasamyi</name>
    <dbReference type="NCBI Taxonomy" id="682998"/>
    <lineage>
        <taxon>Bacteria</taxon>
        <taxon>Pseudomonadati</taxon>
        <taxon>Pseudomonadota</taxon>
        <taxon>Alphaproteobacteria</taxon>
        <taxon>Rhodospirillales</taxon>
        <taxon>Azospirillaceae</taxon>
        <taxon>Azospirillum</taxon>
    </lineage>
</organism>
<dbReference type="GO" id="GO:0090313">
    <property type="term" value="P:regulation of protein targeting to membrane"/>
    <property type="evidence" value="ECO:0007669"/>
    <property type="project" value="TreeGrafter"/>
</dbReference>
<proteinExistence type="predicted"/>
<evidence type="ECO:0000256" key="1">
    <source>
        <dbReference type="SAM" id="MobiDB-lite"/>
    </source>
</evidence>
<accession>A0A2U9S7K5</accession>
<gene>
    <name evidence="3" type="ORF">DM194_14365</name>
</gene>
<dbReference type="RefSeq" id="WP_111068271.1">
    <property type="nucleotide sequence ID" value="NZ_CP029830.1"/>
</dbReference>
<feature type="compositionally biased region" description="Low complexity" evidence="1">
    <location>
        <begin position="655"/>
        <end position="668"/>
    </location>
</feature>
<feature type="region of interest" description="Disordered" evidence="1">
    <location>
        <begin position="342"/>
        <end position="362"/>
    </location>
</feature>
<dbReference type="InterPro" id="IPR007844">
    <property type="entry name" value="AsmA"/>
</dbReference>
<name>A0A2U9S7K5_9PROT</name>
<feature type="region of interest" description="Disordered" evidence="1">
    <location>
        <begin position="634"/>
        <end position="684"/>
    </location>
</feature>
<reference evidence="3 4" key="1">
    <citation type="submission" date="2018-06" db="EMBL/GenBank/DDBJ databases">
        <title>Complete genome sequencing of Azospirillum sp. M2T2B2.</title>
        <authorList>
            <person name="Heo J."/>
            <person name="Kim S.-J."/>
            <person name="Kwon S.-W."/>
            <person name="Anandham R."/>
        </authorList>
    </citation>
    <scope>NUCLEOTIDE SEQUENCE [LARGE SCALE GENOMIC DNA]</scope>
    <source>
        <strain evidence="3 4">M2T2B2</strain>
        <plasmid evidence="3 4">unnamed1</plasmid>
    </source>
</reference>
<dbReference type="EMBL" id="CP029830">
    <property type="protein sequence ID" value="AWU95504.1"/>
    <property type="molecule type" value="Genomic_DNA"/>
</dbReference>
<dbReference type="OrthoDB" id="225437at2"/>
<feature type="compositionally biased region" description="Gly residues" evidence="1">
    <location>
        <begin position="642"/>
        <end position="654"/>
    </location>
</feature>
<sequence>MKKLLIAIIVIVGIVAVAVAALPFILTGNFAAEKVAAAVKERTGRDLTLRISSFSLFPDIKARVESASLSDVPGSGRPAMLELGPTEIEMGLWPLLLDRTVQVDRLTVDGLRANLLVDAAGRPNWEFTPEGGQAAGDAPQPASEAASQEPLNLPDIQLGDVRLGGVQATYKDEGTGQTVQVADGALVVSMPNLDTPAELDGNAKVNDRALVLKARVESPRALAEQRPTTVQGQLSSDLINANLEAGPEADGRTGGPLSVSVPDLRAMMAWLGMPNAGSLPLRSVNLTGKATLGNGNAQLDGFQLALDDIKANGSASADWSGQIPAATLRVAVAPVDLNRFIPPAASQPASPSASASSSAGWSDEPIDVSALRRMNLDAVIESQGLQFRNIKLGPSRTTLRLQDGILAADAPEVPVLGGRTSTALRIDASRQPAGYALKASSEGIRAEQVLATFAGMDRLLGTVSLNTDLAAAGASQKALVSGLNGTTRIVFRNGALRGINIAAILRDPIAAATGRQQGVAQQTDFAELGATFRLDRGVARTGDLHMLAPLFRMDGEGTVSLPDRRLDFRLNPKATTTLQGQGGQFDRSGLTIPILVTGTFSDPSIQPDFSGLALSAIKDPAKAAEAVRRLKEGGSPADILGGLTGAGGKDGGSSGAPPAAPKAGPLGDVLKGPLEQGVKGLFGR</sequence>
<dbReference type="GO" id="GO:0005886">
    <property type="term" value="C:plasma membrane"/>
    <property type="evidence" value="ECO:0007669"/>
    <property type="project" value="TreeGrafter"/>
</dbReference>
<geneLocation type="plasmid" evidence="3 4">
    <name>unnamed1</name>
</geneLocation>
<dbReference type="InterPro" id="IPR052894">
    <property type="entry name" value="AsmA-related"/>
</dbReference>